<reference evidence="5 6" key="1">
    <citation type="submission" date="2016-06" db="EMBL/GenBank/DDBJ databases">
        <title>Living apart together: crosstalk between the core and supernumerary genomes in a fungal plant pathogen.</title>
        <authorList>
            <person name="Vanheule A."/>
            <person name="Audenaert K."/>
            <person name="Warris S."/>
            <person name="Van De Geest H."/>
            <person name="Schijlen E."/>
            <person name="Hofte M."/>
            <person name="De Saeger S."/>
            <person name="Haesaert G."/>
            <person name="Waalwijk C."/>
            <person name="Van Der Lee T."/>
        </authorList>
    </citation>
    <scope>NUCLEOTIDE SEQUENCE [LARGE SCALE GENOMIC DNA]</scope>
    <source>
        <strain evidence="5 6">2516</strain>
    </source>
</reference>
<protein>
    <submittedName>
        <fullName evidence="5">Uncharacterized protein</fullName>
    </submittedName>
</protein>
<name>A0A1B8ATP3_FUSPO</name>
<feature type="compositionally biased region" description="Polar residues" evidence="3">
    <location>
        <begin position="1444"/>
        <end position="1454"/>
    </location>
</feature>
<evidence type="ECO:0000313" key="6">
    <source>
        <dbReference type="Proteomes" id="UP000091967"/>
    </source>
</evidence>
<keyword evidence="4" id="KW-1133">Transmembrane helix</keyword>
<feature type="compositionally biased region" description="Polar residues" evidence="3">
    <location>
        <begin position="1079"/>
        <end position="1093"/>
    </location>
</feature>
<feature type="compositionally biased region" description="Low complexity" evidence="3">
    <location>
        <begin position="1457"/>
        <end position="1469"/>
    </location>
</feature>
<feature type="compositionally biased region" description="Polar residues" evidence="3">
    <location>
        <begin position="349"/>
        <end position="359"/>
    </location>
</feature>
<dbReference type="PANTHER" id="PTHR32083:SF0">
    <property type="entry name" value="CILIA AND FLAGELLA-ASSOCIATED PROTEIN 58"/>
    <property type="match status" value="1"/>
</dbReference>
<evidence type="ECO:0000256" key="1">
    <source>
        <dbReference type="ARBA" id="ARBA00023054"/>
    </source>
</evidence>
<evidence type="ECO:0000313" key="5">
    <source>
        <dbReference type="EMBL" id="OBS23908.1"/>
    </source>
</evidence>
<feature type="region of interest" description="Disordered" evidence="3">
    <location>
        <begin position="1186"/>
        <end position="1231"/>
    </location>
</feature>
<dbReference type="Proteomes" id="UP000091967">
    <property type="component" value="Unassembled WGS sequence"/>
</dbReference>
<feature type="compositionally biased region" description="Polar residues" evidence="3">
    <location>
        <begin position="182"/>
        <end position="203"/>
    </location>
</feature>
<feature type="compositionally biased region" description="Basic and acidic residues" evidence="3">
    <location>
        <begin position="993"/>
        <end position="1010"/>
    </location>
</feature>
<evidence type="ECO:0000256" key="2">
    <source>
        <dbReference type="SAM" id="Coils"/>
    </source>
</evidence>
<feature type="compositionally biased region" description="Basic and acidic residues" evidence="3">
    <location>
        <begin position="519"/>
        <end position="540"/>
    </location>
</feature>
<keyword evidence="4" id="KW-0812">Transmembrane</keyword>
<feature type="compositionally biased region" description="Polar residues" evidence="3">
    <location>
        <begin position="1421"/>
        <end position="1435"/>
    </location>
</feature>
<feature type="compositionally biased region" description="Low complexity" evidence="3">
    <location>
        <begin position="360"/>
        <end position="397"/>
    </location>
</feature>
<feature type="compositionally biased region" description="Pro residues" evidence="3">
    <location>
        <begin position="817"/>
        <end position="828"/>
    </location>
</feature>
<feature type="compositionally biased region" description="Basic and acidic residues" evidence="3">
    <location>
        <begin position="562"/>
        <end position="581"/>
    </location>
</feature>
<accession>A0A1B8ATP3</accession>
<sequence>MYGTRLVKLLLVALAVVCVAQASWINLNKIHLNERRVMRRASPSEKSEDALASATIPIDVPSISQAEPDTSAPTDAVDSKSDEPADTASDEPTQATDEPSKASATDAEPTADEPAETTVVDPSPTKASPTTKAAEKSTAADSKPAETSAPSPTEATNDTESTAAASATDENTAAESTKAVASPTTTAANNSKNQNDDTSSTAAGSDEEASSTAAEKDTQTTAKPVTSTHIAVVTRTNDNGDLETMTTTSVSTSTPGLSDGDDDGSSSGMSTKTRNTVIGVVVGIGGAIVVGALGLVAWRIWGRKKHNEEADGLMDFDESNSRPNSNGPYHSVEKTEYNSVGSAGPQRSPFASTLDTYHQPTPTSSTTSTAAPPGASAQDGHGASPSRSRPASPASPALSNTSTIDGEEEIESSPVLVTLQAPRLPERALQFLRTPPPETTQFGTASWGSPYPESDSNLRRRSVSSEGSDDSPIHHLDIETPFLRPIPDLLRSQSDPQGSSLSAAAAVLANRARRPTRGLTEDWIRTHTTEDPNDESRHWFSDGSGSEHSSLSGSEPGWLEEGEIRTPRATRRTRDVSREGSVHQPRARSSIETLRPGDSLSPKTGQNSSMATSEAAPATHDAASDRSEAAPTSEVPVAESIDKRIPNGTANGEPALPATPKKGIQKPLPKEPAPTPRLKKKVPWRGKNIMVLIPRDNGRGKPGNAPMPLRQDEIERMFASWGELGYDISGFDLEVEGYQVEGTADSQTRETWPDFDEVVKEREQRSFKVTLPDLDGWKKYEADLQEAKLRALGVSFGDDEPEPSPATTDLSRQPSAQYPPLPFSPPLPTSSASSNHGIPGFQPGHFTRPSTNSPGLSHCASPLSFGGMPGKFNPRQSISFPANSSPFGFQQPPPGWPGLNRHDSPSLMGMMSPHSPYGGPESPGMNLHQRHQSLQYPMMPHQQFSYLQPARNSPRLQEVREDEEEAPSKSPSMTPEPSQQQNTDTLQAEIDDAEYHLEEQLRNELEHEDYNPQPQNEQPTTYPDPFVPAQSHQPSTQFPVQERFANEQSKPLVLHHPRPHSRGHSLSQGYFRDHNENSVTADESNLTKFSSLNEIPESRKTDEAYEIETNPSNLGTPVQEIDFPGFGHQKNFSTTSNPWNDSGSASSGNKMDRRSSHVSKPSLSKLNVQAPEFKFNPTSSFTPGQFDFGSKSGSFQPGASSFEPTANTFEPTASAFQPGVGSFQPGANSFQPGASTFQPVASTFTPSASTFEPCNFQTANFEPAGFQPSVFQADTGFSGANMFSSPPSKQPSHVTPAKINVNAPSFSPGESAFSFSTTGPKFNVAAPTFTPNSDSFTSPASQGKHGSIFGSIDLSSNELQSNKKSKAVPIIRPSSRLSAKSEELEDQYDADGRPIADENRFKRARSSAPDGDDVPLFAEQPSEQAVSPQEIQQAAQDEHLPADTSMSSMLTSDQVDTKATTAAPSAAPSVAFATENSWKPFEFESNQDMQSFNDARPFGEEDFRHSHEKPLSANAEAFKPGTSSYGEATQTEPEDEVSDVSPEASPVPARATSGIGASRFNTNQPPPRTSSKGLGASRFADPVKPAKGLAASRFAKSPTPEEKPLPPVPVEDDIVESVEEEEMPQLSATALPPGGRGSNEPTFEEIDAVMDQFFDNPTMGVNKSHESGQWQQSSPVRNLSAIANSSPYKLEPAGDDYAGDKASLTPREYHALSGSSAQPMPSTEIEDPFLDPPMVNTGDAGDGESLPASDWEGAFTEDEHDKLENRAQFFDGRVNQVVGNLLASRLEPMEKTLFSIQQVLATRARGTPSSRRDMRSISVELQQSDADDEDEEPIFRRSMSPRRDRRLDQIRIAVMEGLQAQQRSTLEASPAPVSAQATADTIPAAILEALAELKQQSRNNTSRDDVLKKMIQEAVQASVPAAKSEEAENSKITELQNKITDLEQRLYFEQTKVESEVSERRAAEDMAAELVRKLQTAETRIEVEIINRSVFDQRVVDLEERLRGAEELSEESTLARRAAEDKLTESRVHQETAAEEVVRLRELVEQRDHKLRSLEQANSKTSMRIALLEAAQNNAIQTQHEAIGKCKGMEVELKDVRQDNHHWRAEAERYDESARQKGAELNRALEDNQHMQKSLATLTIQLEENERIRESWRSKFVSLQEDMGRAAREIAEENARRIKKDQAMLARQEVLDARLQAEAKTRERLEIEMDRLQSNERSGMRANNECARLEGIIGELKTENYKLEQKAMRYQREFEEARESGLSEVKRTRMSLQTEIDAANNQVNYIREELEEQNSKLRAELDNVRLEVDTAKAQNEMLLEEAENTKTVELQELTRKHQNEIEDLQTRYERRVHNAQEDAHKAEQHLLERLSLSASKTEHLQDRILHLEDKLEIAKQAAAAAAQAAKSAGVDVNVHVPQPRRATRDLDPPERISPQALRESIMVLQEQLQAREQRIEELEQSLSKTDPEASTKITKRDDEITWLRELLAVRHENLQDIIAALQSDSFDRDAVKDAAIRLKANLQMEEQERERDMNGGSAINLPNIAQTIQNATPRVAQTIGPLAAAWGNWRKGNRSQPSLSSLSGVLSSPAPGRRAPPSRSNSTSKNKPQGGLMTPPASSTRQAPPVDNKPQPTAFASTGRRFPSQSHAPGRARGVSNTSYRAEQALVTPPPVESEDEPMTPPMMRTSGYDSDAQPGDFDDNDFFED</sequence>
<feature type="compositionally biased region" description="Low complexity" evidence="3">
    <location>
        <begin position="541"/>
        <end position="557"/>
    </location>
</feature>
<feature type="compositionally biased region" description="Low complexity" evidence="3">
    <location>
        <begin position="499"/>
        <end position="510"/>
    </location>
</feature>
<feature type="compositionally biased region" description="Polar residues" evidence="3">
    <location>
        <begin position="1191"/>
        <end position="1215"/>
    </location>
</feature>
<dbReference type="PANTHER" id="PTHR32083">
    <property type="entry name" value="CILIA AND FLAGELLA-ASSOCIATED PROTEIN 58-RELATED"/>
    <property type="match status" value="1"/>
</dbReference>
<dbReference type="STRING" id="36050.A0A1B8ATP3"/>
<feature type="compositionally biased region" description="Polar residues" evidence="3">
    <location>
        <begin position="601"/>
        <end position="612"/>
    </location>
</feature>
<feature type="coiled-coil region" evidence="2">
    <location>
        <begin position="1925"/>
        <end position="1980"/>
    </location>
</feature>
<feature type="compositionally biased region" description="Polar residues" evidence="3">
    <location>
        <begin position="1521"/>
        <end position="1531"/>
    </location>
</feature>
<keyword evidence="1 2" id="KW-0175">Coiled coil</keyword>
<feature type="region of interest" description="Disordered" evidence="3">
    <location>
        <begin position="1655"/>
        <end position="1675"/>
    </location>
</feature>
<feature type="coiled-coil region" evidence="2">
    <location>
        <begin position="2195"/>
        <end position="2404"/>
    </location>
</feature>
<feature type="compositionally biased region" description="Basic and acidic residues" evidence="3">
    <location>
        <begin position="1390"/>
        <end position="1401"/>
    </location>
</feature>
<evidence type="ECO:0000256" key="4">
    <source>
        <dbReference type="SAM" id="Phobius"/>
    </source>
</evidence>
<feature type="compositionally biased region" description="Polar residues" evidence="3">
    <location>
        <begin position="969"/>
        <end position="986"/>
    </location>
</feature>
<evidence type="ECO:0000256" key="3">
    <source>
        <dbReference type="SAM" id="MobiDB-lite"/>
    </source>
</evidence>
<feature type="compositionally biased region" description="Acidic residues" evidence="3">
    <location>
        <begin position="2697"/>
        <end position="2706"/>
    </location>
</feature>
<feature type="region of interest" description="Disordered" evidence="3">
    <location>
        <begin position="313"/>
        <end position="708"/>
    </location>
</feature>
<feature type="compositionally biased region" description="Polar residues" evidence="3">
    <location>
        <begin position="219"/>
        <end position="239"/>
    </location>
</feature>
<feature type="region of interest" description="Disordered" evidence="3">
    <location>
        <begin position="1619"/>
        <end position="1642"/>
    </location>
</feature>
<feature type="region of interest" description="Disordered" evidence="3">
    <location>
        <begin position="1079"/>
        <end position="1163"/>
    </location>
</feature>
<dbReference type="EMBL" id="LYXU01000002">
    <property type="protein sequence ID" value="OBS23908.1"/>
    <property type="molecule type" value="Genomic_DNA"/>
</dbReference>
<feature type="region of interest" description="Disordered" evidence="3">
    <location>
        <begin position="1484"/>
        <end position="1583"/>
    </location>
</feature>
<feature type="region of interest" description="Disordered" evidence="3">
    <location>
        <begin position="948"/>
        <end position="1036"/>
    </location>
</feature>
<feature type="region of interest" description="Disordered" evidence="3">
    <location>
        <begin position="41"/>
        <end position="271"/>
    </location>
</feature>
<feature type="compositionally biased region" description="Polar residues" evidence="3">
    <location>
        <begin position="874"/>
        <end position="883"/>
    </location>
</feature>
<dbReference type="GO" id="GO:0005856">
    <property type="term" value="C:cytoskeleton"/>
    <property type="evidence" value="ECO:0007669"/>
    <property type="project" value="TreeGrafter"/>
</dbReference>
<keyword evidence="6" id="KW-1185">Reference proteome</keyword>
<feature type="compositionally biased region" description="Low complexity" evidence="3">
    <location>
        <begin position="244"/>
        <end position="258"/>
    </location>
</feature>
<comment type="caution">
    <text evidence="5">The sequence shown here is derived from an EMBL/GenBank/DDBJ whole genome shotgun (WGS) entry which is preliminary data.</text>
</comment>
<feature type="compositionally biased region" description="Polar residues" evidence="3">
    <location>
        <begin position="1484"/>
        <end position="1493"/>
    </location>
</feature>
<feature type="region of interest" description="Disordered" evidence="3">
    <location>
        <begin position="2568"/>
        <end position="2706"/>
    </location>
</feature>
<feature type="region of interest" description="Disordered" evidence="3">
    <location>
        <begin position="1803"/>
        <end position="1832"/>
    </location>
</feature>
<dbReference type="OMA" id="WGFAYDK"/>
<feature type="compositionally biased region" description="Polar residues" evidence="3">
    <location>
        <begin position="1012"/>
        <end position="1021"/>
    </location>
</feature>
<feature type="transmembrane region" description="Helical" evidence="4">
    <location>
        <begin position="6"/>
        <end position="27"/>
    </location>
</feature>
<feature type="compositionally biased region" description="Polar residues" evidence="3">
    <location>
        <begin position="62"/>
        <end position="73"/>
    </location>
</feature>
<keyword evidence="4" id="KW-0472">Membrane</keyword>
<feature type="region of interest" description="Disordered" evidence="3">
    <location>
        <begin position="795"/>
        <end position="897"/>
    </location>
</feature>
<gene>
    <name evidence="5" type="ORF">FPOA_04456</name>
</gene>
<feature type="compositionally biased region" description="Basic and acidic residues" evidence="3">
    <location>
        <begin position="1497"/>
        <end position="1510"/>
    </location>
</feature>
<feature type="transmembrane region" description="Helical" evidence="4">
    <location>
        <begin position="277"/>
        <end position="301"/>
    </location>
</feature>
<proteinExistence type="predicted"/>
<feature type="compositionally biased region" description="Polar residues" evidence="3">
    <location>
        <begin position="1130"/>
        <end position="1149"/>
    </location>
</feature>
<organism evidence="5 6">
    <name type="scientific">Fusarium poae</name>
    <dbReference type="NCBI Taxonomy" id="36050"/>
    <lineage>
        <taxon>Eukaryota</taxon>
        <taxon>Fungi</taxon>
        <taxon>Dikarya</taxon>
        <taxon>Ascomycota</taxon>
        <taxon>Pezizomycotina</taxon>
        <taxon>Sordariomycetes</taxon>
        <taxon>Hypocreomycetidae</taxon>
        <taxon>Hypocreales</taxon>
        <taxon>Nectriaceae</taxon>
        <taxon>Fusarium</taxon>
    </lineage>
</organism>
<feature type="compositionally biased region" description="Low complexity" evidence="3">
    <location>
        <begin position="2575"/>
        <end position="2600"/>
    </location>
</feature>
<feature type="region of interest" description="Disordered" evidence="3">
    <location>
        <begin position="1590"/>
        <end position="1609"/>
    </location>
</feature>
<feature type="compositionally biased region" description="Low complexity" evidence="3">
    <location>
        <begin position="153"/>
        <end position="177"/>
    </location>
</feature>
<feature type="region of interest" description="Disordered" evidence="3">
    <location>
        <begin position="1360"/>
        <end position="1469"/>
    </location>
</feature>